<organism evidence="2 3">
    <name type="scientific">Novosphingobium flavum</name>
    <dbReference type="NCBI Taxonomy" id="1778672"/>
    <lineage>
        <taxon>Bacteria</taxon>
        <taxon>Pseudomonadati</taxon>
        <taxon>Pseudomonadota</taxon>
        <taxon>Alphaproteobacteria</taxon>
        <taxon>Sphingomonadales</taxon>
        <taxon>Sphingomonadaceae</taxon>
        <taxon>Novosphingobium</taxon>
    </lineage>
</organism>
<keyword evidence="1" id="KW-0732">Signal</keyword>
<feature type="chain" id="PRO_5031445800" evidence="1">
    <location>
        <begin position="27"/>
        <end position="123"/>
    </location>
</feature>
<dbReference type="EMBL" id="JACLAW010000008">
    <property type="protein sequence ID" value="MBC2666184.1"/>
    <property type="molecule type" value="Genomic_DNA"/>
</dbReference>
<protein>
    <submittedName>
        <fullName evidence="2">Uncharacterized protein</fullName>
    </submittedName>
</protein>
<dbReference type="RefSeq" id="WP_185664481.1">
    <property type="nucleotide sequence ID" value="NZ_JACLAW010000008.1"/>
</dbReference>
<dbReference type="Proteomes" id="UP000566813">
    <property type="component" value="Unassembled WGS sequence"/>
</dbReference>
<evidence type="ECO:0000256" key="1">
    <source>
        <dbReference type="SAM" id="SignalP"/>
    </source>
</evidence>
<reference evidence="2 3" key="1">
    <citation type="submission" date="2020-08" db="EMBL/GenBank/DDBJ databases">
        <title>The genome sequence of type strain Novosphingobium flavum NBRC 111647.</title>
        <authorList>
            <person name="Liu Y."/>
        </authorList>
    </citation>
    <scope>NUCLEOTIDE SEQUENCE [LARGE SCALE GENOMIC DNA]</scope>
    <source>
        <strain evidence="2 3">NBRC 111647</strain>
    </source>
</reference>
<gene>
    <name evidence="2" type="ORF">H7F51_11715</name>
</gene>
<name>A0A7X1FSI4_9SPHN</name>
<evidence type="ECO:0000313" key="3">
    <source>
        <dbReference type="Proteomes" id="UP000566813"/>
    </source>
</evidence>
<feature type="signal peptide" evidence="1">
    <location>
        <begin position="1"/>
        <end position="26"/>
    </location>
</feature>
<proteinExistence type="predicted"/>
<evidence type="ECO:0000313" key="2">
    <source>
        <dbReference type="EMBL" id="MBC2666184.1"/>
    </source>
</evidence>
<accession>A0A7X1FSI4</accession>
<dbReference type="AlphaFoldDB" id="A0A7X1FSI4"/>
<comment type="caution">
    <text evidence="2">The sequence shown here is derived from an EMBL/GenBank/DDBJ whole genome shotgun (WGS) entry which is preliminary data.</text>
</comment>
<sequence length="123" mass="14437">MRTLTKIIAPALVAITALGSAGVASAQPYQGRDFRQETPARTEAIRSQLNQIEQRVNRNDNRDRISEREAAGLRREVREIRDQFRAFNRNGLDNREFRTLQVRIDRVKARLQVERHDRDGRRW</sequence>
<keyword evidence="3" id="KW-1185">Reference proteome</keyword>